<proteinExistence type="predicted"/>
<evidence type="ECO:0000259" key="1">
    <source>
        <dbReference type="Pfam" id="PF14344"/>
    </source>
</evidence>
<name>A0A3N0BWG9_9SPHI</name>
<dbReference type="Proteomes" id="UP000274046">
    <property type="component" value="Unassembled WGS sequence"/>
</dbReference>
<dbReference type="InterPro" id="IPR025510">
    <property type="entry name" value="DUF4397"/>
</dbReference>
<dbReference type="Pfam" id="PF14344">
    <property type="entry name" value="DUF4397"/>
    <property type="match status" value="1"/>
</dbReference>
<evidence type="ECO:0000313" key="2">
    <source>
        <dbReference type="EMBL" id="RNL54073.1"/>
    </source>
</evidence>
<gene>
    <name evidence="2" type="ORF">D7004_08205</name>
</gene>
<accession>A0A3N0BWG9</accession>
<reference evidence="2 3" key="1">
    <citation type="submission" date="2018-10" db="EMBL/GenBank/DDBJ databases">
        <title>Genome sequencing of Pedobacter jejuensis TNB23.</title>
        <authorList>
            <person name="Cho Y.-J."/>
            <person name="Cho A."/>
            <person name="Kim O.-S."/>
        </authorList>
    </citation>
    <scope>NUCLEOTIDE SEQUENCE [LARGE SCALE GENOMIC DNA]</scope>
    <source>
        <strain evidence="2 3">TNB23</strain>
    </source>
</reference>
<organism evidence="2 3">
    <name type="scientific">Pedobacter jejuensis</name>
    <dbReference type="NCBI Taxonomy" id="1268550"/>
    <lineage>
        <taxon>Bacteria</taxon>
        <taxon>Pseudomonadati</taxon>
        <taxon>Bacteroidota</taxon>
        <taxon>Sphingobacteriia</taxon>
        <taxon>Sphingobacteriales</taxon>
        <taxon>Sphingobacteriaceae</taxon>
        <taxon>Pedobacter</taxon>
    </lineage>
</organism>
<feature type="domain" description="DUF4397" evidence="1">
    <location>
        <begin position="39"/>
        <end position="145"/>
    </location>
</feature>
<dbReference type="PROSITE" id="PS51257">
    <property type="entry name" value="PROKAR_LIPOPROTEIN"/>
    <property type="match status" value="1"/>
</dbReference>
<evidence type="ECO:0000313" key="3">
    <source>
        <dbReference type="Proteomes" id="UP000274046"/>
    </source>
</evidence>
<dbReference type="AlphaFoldDB" id="A0A3N0BWG9"/>
<keyword evidence="3" id="KW-1185">Reference proteome</keyword>
<sequence>MKIFTKRVSNTFLPILFIFSLTLISCSKNEPDVIVQGQAKIKLINAVEPEIKQEVFMDNEKLTTAPLAFGETSGYIKIPSGNRNLSYVGSNNINTNTSLNFTPSITYSAFLVADRNGNKQIINYEDNLSNADLSTAKVRFINLTPFFAAGINVSIQAGSPFINALLFKEDSNYFNVDSGAALRCNVVGSGSVKTVSASDLLPGKIYTIWFSGLTAATLEPHIILDN</sequence>
<dbReference type="OrthoDB" id="9792011at2"/>
<dbReference type="EMBL" id="RBEE01000012">
    <property type="protein sequence ID" value="RNL54073.1"/>
    <property type="molecule type" value="Genomic_DNA"/>
</dbReference>
<dbReference type="RefSeq" id="WP_123205397.1">
    <property type="nucleotide sequence ID" value="NZ_RBEE01000012.1"/>
</dbReference>
<protein>
    <submittedName>
        <fullName evidence="2">DUF4397 domain-containing protein</fullName>
    </submittedName>
</protein>
<comment type="caution">
    <text evidence="2">The sequence shown here is derived from an EMBL/GenBank/DDBJ whole genome shotgun (WGS) entry which is preliminary data.</text>
</comment>